<evidence type="ECO:0000256" key="1">
    <source>
        <dbReference type="SAM" id="MobiDB-lite"/>
    </source>
</evidence>
<reference evidence="2" key="1">
    <citation type="submission" date="2016-03" db="EMBL/GenBank/DDBJ databases">
        <title>Draft genome sequence of Rosellinia necatrix.</title>
        <authorList>
            <person name="Kanematsu S."/>
        </authorList>
    </citation>
    <scope>NUCLEOTIDE SEQUENCE [LARGE SCALE GENOMIC DNA]</scope>
    <source>
        <strain evidence="2">W97</strain>
    </source>
</reference>
<keyword evidence="3" id="KW-1185">Reference proteome</keyword>
<feature type="region of interest" description="Disordered" evidence="1">
    <location>
        <begin position="302"/>
        <end position="326"/>
    </location>
</feature>
<feature type="compositionally biased region" description="Basic and acidic residues" evidence="1">
    <location>
        <begin position="87"/>
        <end position="118"/>
    </location>
</feature>
<dbReference type="STRING" id="77044.A0A1S7UI81"/>
<dbReference type="Proteomes" id="UP000054516">
    <property type="component" value="Unassembled WGS sequence"/>
</dbReference>
<proteinExistence type="predicted"/>
<protein>
    <submittedName>
        <fullName evidence="2">Uncharacterized protein</fullName>
    </submittedName>
</protein>
<organism evidence="2">
    <name type="scientific">Rosellinia necatrix</name>
    <name type="common">White root-rot fungus</name>
    <dbReference type="NCBI Taxonomy" id="77044"/>
    <lineage>
        <taxon>Eukaryota</taxon>
        <taxon>Fungi</taxon>
        <taxon>Dikarya</taxon>
        <taxon>Ascomycota</taxon>
        <taxon>Pezizomycotina</taxon>
        <taxon>Sordariomycetes</taxon>
        <taxon>Xylariomycetidae</taxon>
        <taxon>Xylariales</taxon>
        <taxon>Xylariaceae</taxon>
        <taxon>Rosellinia</taxon>
    </lineage>
</organism>
<dbReference type="PANTHER" id="PTHR13270">
    <property type="entry name" value="PROTEIN C20ORF116-RELATED"/>
    <property type="match status" value="1"/>
</dbReference>
<feature type="region of interest" description="Disordered" evidence="1">
    <location>
        <begin position="237"/>
        <end position="271"/>
    </location>
</feature>
<dbReference type="EMBL" id="DF977446">
    <property type="protein sequence ID" value="GAP82915.2"/>
    <property type="molecule type" value="Genomic_DNA"/>
</dbReference>
<feature type="compositionally biased region" description="Basic and acidic residues" evidence="1">
    <location>
        <begin position="261"/>
        <end position="271"/>
    </location>
</feature>
<name>A0A1S7UI81_ROSNE</name>
<dbReference type="OrthoDB" id="4774011at2759"/>
<gene>
    <name evidence="2" type="ORF">SAMD00023353_0104450</name>
</gene>
<evidence type="ECO:0000313" key="2">
    <source>
        <dbReference type="EMBL" id="GAP82915.2"/>
    </source>
</evidence>
<dbReference type="AlphaFoldDB" id="A0A1S7UI81"/>
<feature type="region of interest" description="Disordered" evidence="1">
    <location>
        <begin position="1"/>
        <end position="118"/>
    </location>
</feature>
<feature type="compositionally biased region" description="Low complexity" evidence="1">
    <location>
        <begin position="42"/>
        <end position="86"/>
    </location>
</feature>
<dbReference type="PANTHER" id="PTHR13270:SF14">
    <property type="entry name" value="SEX DETERMINATION AND DOSAGE COMPENSATION PROTEIN SDC-2"/>
    <property type="match status" value="1"/>
</dbReference>
<evidence type="ECO:0000313" key="3">
    <source>
        <dbReference type="Proteomes" id="UP000054516"/>
    </source>
</evidence>
<accession>A0A1S7UI81</accession>
<feature type="compositionally biased region" description="Basic and acidic residues" evidence="1">
    <location>
        <begin position="24"/>
        <end position="41"/>
    </location>
</feature>
<feature type="compositionally biased region" description="Basic residues" evidence="1">
    <location>
        <begin position="1"/>
        <end position="23"/>
    </location>
</feature>
<sequence length="326" mass="37013">MDPPRRGKPSRGHARRSRPYRSRVPREERPRGRDTDNHQPTERQQQQQEQQEQQPQPQQPQRHQQQQPQRHQHQQQGHQHQQQQRQQKQEQKQQEQEQKRQQQQEQEDRNKNEYDIRVDPDFLERFNREAHDGRVPPDPSTIPAEFNCIHCKKSVKREENHDGTLMDSGRLVVRPPTRFNHGEYEYEWIGGGGPQRWSCCGRKEGDVPPFSPSVPPPTPPPHSPSFVFSLYTPAPAPATPTPAAADAAAEDPSAWRNRRFSRGDPSSDRLDCPPTYHEHVAGAAGWPGWSIYVDGNCDNGTGTGGAKAGVAGVAKDGYLNTSNGSA</sequence>